<dbReference type="GO" id="GO:0005509">
    <property type="term" value="F:calcium ion binding"/>
    <property type="evidence" value="ECO:0007669"/>
    <property type="project" value="InterPro"/>
</dbReference>
<keyword evidence="3" id="KW-0732">Signal</keyword>
<feature type="region of interest" description="Disordered" evidence="1">
    <location>
        <begin position="805"/>
        <end position="872"/>
    </location>
</feature>
<dbReference type="SMART" id="SM00736">
    <property type="entry name" value="CADG"/>
    <property type="match status" value="2"/>
</dbReference>
<dbReference type="InterPro" id="IPR015919">
    <property type="entry name" value="Cadherin-like_sf"/>
</dbReference>
<dbReference type="InterPro" id="IPR006644">
    <property type="entry name" value="Cadg"/>
</dbReference>
<feature type="domain" description="Dystroglycan-type cadherin-like" evidence="4">
    <location>
        <begin position="26"/>
        <end position="121"/>
    </location>
</feature>
<evidence type="ECO:0000256" key="2">
    <source>
        <dbReference type="SAM" id="Phobius"/>
    </source>
</evidence>
<gene>
    <name evidence="5" type="ORF">S7711_00030</name>
</gene>
<keyword evidence="6" id="KW-1185">Reference proteome</keyword>
<sequence>MTTISYIVTALSLVYHAGATPAITFPVNSQLPPVARIGELFSYSFSSTTFQSGSTITYTLGDHPSWLAIESSQRRLFGTPDESSVPPGDVVGQNVEIVASDDSGSITHNATLVVSRNRGPAVRIPAQEQIGELGPSSAPASLLSHPSTNFEYSFDRGTFDAPDGANYYAVSGNNSPLPSWIVFDATTLTFSGTTPPFETLVQPPQMFNFSLVASDIVGFSAVSTSFSIIVGSHVLTTEEPNLLLNATPGSAFHYDGFGRSIQLDDVHVAPGGVQVSTHGMPSWMSFDPNTWEIDGTPGKDDSSANFTITFRDPLSDTLEVFVTVAITSTLFKSSFPDLVFKPGEEVDLDLADFLKNPQDTEVDVEMKPPQDWLKQNGLKLTGDVPMQAPESFEISVEASSRSSDLTEAKVFPFQVLEADETREKTATTSSTSTIIPPAHTDSGTEADGGNPADAEGGGISKTTLLLATILPILSIAFLLMLLIFCLRRRRARKNRLYKKPRQKPATMMEGGVLSDGEVSVQHLEEHFIVNKGSKSKVRLFAPIRKKYSAFMPSRTSTRSFISDSSGHLDSPDLPPGFLMMDPDSSAGLGHTVNSGFQSDQESWTTTDGTGNGYGSRGSNALGLDTPQQLLPQPSFVTDSRETSLSEALDLTLPLIAELPSIQHTPVVAYQPYGRIAHRGSIDGLSTSTSSSGVLPMEDRRYSRRISRDYSFTTGSLSPAPTVEDDPTEEVAELRPLTRIRVPPLRQPSRQIENPSIYGLTSSTGNQSQAGRSSFGSSENWRTAHLPEPDEGNDASIIYRGIVEDAPFHPSRPNTSEGTQGNPPLSMPCSGEVEIHPLSLRTRRPPHGDPPRLVDAASLGSEEDEGRAKGSQGSFGAFLGIVI</sequence>
<evidence type="ECO:0000256" key="3">
    <source>
        <dbReference type="SAM" id="SignalP"/>
    </source>
</evidence>
<feature type="domain" description="Dystroglycan-type cadherin-like" evidence="4">
    <location>
        <begin position="138"/>
        <end position="237"/>
    </location>
</feature>
<feature type="transmembrane region" description="Helical" evidence="2">
    <location>
        <begin position="464"/>
        <end position="486"/>
    </location>
</feature>
<proteinExistence type="predicted"/>
<dbReference type="InterPro" id="IPR013783">
    <property type="entry name" value="Ig-like_fold"/>
</dbReference>
<feature type="region of interest" description="Disordered" evidence="1">
    <location>
        <begin position="421"/>
        <end position="455"/>
    </location>
</feature>
<dbReference type="EMBL" id="KL648097">
    <property type="protein sequence ID" value="KEY72011.1"/>
    <property type="molecule type" value="Genomic_DNA"/>
</dbReference>
<feature type="region of interest" description="Disordered" evidence="1">
    <location>
        <begin position="588"/>
        <end position="621"/>
    </location>
</feature>
<dbReference type="SUPFAM" id="SSF49313">
    <property type="entry name" value="Cadherin-like"/>
    <property type="match status" value="3"/>
</dbReference>
<reference evidence="5 6" key="1">
    <citation type="journal article" date="2014" name="BMC Genomics">
        <title>Comparative genome sequencing reveals chemotype-specific gene clusters in the toxigenic black mold Stachybotrys.</title>
        <authorList>
            <person name="Semeiks J."/>
            <person name="Borek D."/>
            <person name="Otwinowski Z."/>
            <person name="Grishin N.V."/>
        </authorList>
    </citation>
    <scope>NUCLEOTIDE SEQUENCE [LARGE SCALE GENOMIC DNA]</scope>
    <source>
        <strain evidence="6">CBS 109288 / IBT 7711</strain>
    </source>
</reference>
<protein>
    <recommendedName>
        <fullName evidence="4">Dystroglycan-type cadherin-like domain-containing protein</fullName>
    </recommendedName>
</protein>
<accession>A0A084B382</accession>
<evidence type="ECO:0000313" key="6">
    <source>
        <dbReference type="Proteomes" id="UP000028045"/>
    </source>
</evidence>
<evidence type="ECO:0000259" key="4">
    <source>
        <dbReference type="SMART" id="SM00736"/>
    </source>
</evidence>
<keyword evidence="2" id="KW-0472">Membrane</keyword>
<keyword evidence="2" id="KW-1133">Transmembrane helix</keyword>
<dbReference type="Proteomes" id="UP000028045">
    <property type="component" value="Unassembled WGS sequence"/>
</dbReference>
<feature type="chain" id="PRO_5001771573" description="Dystroglycan-type cadherin-like domain-containing protein" evidence="3">
    <location>
        <begin position="20"/>
        <end position="882"/>
    </location>
</feature>
<dbReference type="OrthoDB" id="41532at2759"/>
<organism evidence="5 6">
    <name type="scientific">Stachybotrys chartarum (strain CBS 109288 / IBT 7711)</name>
    <name type="common">Toxic black mold</name>
    <name type="synonym">Stilbospora chartarum</name>
    <dbReference type="NCBI Taxonomy" id="1280523"/>
    <lineage>
        <taxon>Eukaryota</taxon>
        <taxon>Fungi</taxon>
        <taxon>Dikarya</taxon>
        <taxon>Ascomycota</taxon>
        <taxon>Pezizomycotina</taxon>
        <taxon>Sordariomycetes</taxon>
        <taxon>Hypocreomycetidae</taxon>
        <taxon>Hypocreales</taxon>
        <taxon>Stachybotryaceae</taxon>
        <taxon>Stachybotrys</taxon>
    </lineage>
</organism>
<feature type="compositionally biased region" description="Polar residues" evidence="1">
    <location>
        <begin position="591"/>
        <end position="608"/>
    </location>
</feature>
<keyword evidence="2" id="KW-0812">Transmembrane</keyword>
<feature type="region of interest" description="Disordered" evidence="1">
    <location>
        <begin position="744"/>
        <end position="792"/>
    </location>
</feature>
<feature type="signal peptide" evidence="3">
    <location>
        <begin position="1"/>
        <end position="19"/>
    </location>
</feature>
<name>A0A084B382_STACB</name>
<feature type="compositionally biased region" description="Polar residues" evidence="1">
    <location>
        <begin position="747"/>
        <end position="780"/>
    </location>
</feature>
<feature type="compositionally biased region" description="Polar residues" evidence="1">
    <location>
        <begin position="811"/>
        <end position="822"/>
    </location>
</feature>
<evidence type="ECO:0000256" key="1">
    <source>
        <dbReference type="SAM" id="MobiDB-lite"/>
    </source>
</evidence>
<evidence type="ECO:0000313" key="5">
    <source>
        <dbReference type="EMBL" id="KEY72011.1"/>
    </source>
</evidence>
<dbReference type="Pfam" id="PF05345">
    <property type="entry name" value="He_PIG"/>
    <property type="match status" value="3"/>
</dbReference>
<dbReference type="GO" id="GO:0016020">
    <property type="term" value="C:membrane"/>
    <property type="evidence" value="ECO:0007669"/>
    <property type="project" value="InterPro"/>
</dbReference>
<dbReference type="AlphaFoldDB" id="A0A084B382"/>
<dbReference type="HOGENOM" id="CLU_010932_0_0_1"/>
<dbReference type="Gene3D" id="2.60.40.10">
    <property type="entry name" value="Immunoglobulins"/>
    <property type="match status" value="3"/>
</dbReference>
<feature type="compositionally biased region" description="Low complexity" evidence="1">
    <location>
        <begin position="426"/>
        <end position="438"/>
    </location>
</feature>